<keyword evidence="2" id="KW-1003">Cell membrane</keyword>
<feature type="transmembrane region" description="Helical" evidence="6">
    <location>
        <begin position="250"/>
        <end position="278"/>
    </location>
</feature>
<dbReference type="InterPro" id="IPR043428">
    <property type="entry name" value="LivM-like"/>
</dbReference>
<keyword evidence="4 6" id="KW-1133">Transmembrane helix</keyword>
<dbReference type="OrthoDB" id="9034298at2"/>
<dbReference type="Pfam" id="PF02653">
    <property type="entry name" value="BPD_transp_2"/>
    <property type="match status" value="1"/>
</dbReference>
<evidence type="ECO:0000256" key="2">
    <source>
        <dbReference type="ARBA" id="ARBA00022475"/>
    </source>
</evidence>
<dbReference type="EMBL" id="RBZU01000003">
    <property type="protein sequence ID" value="RKP56566.1"/>
    <property type="molecule type" value="Genomic_DNA"/>
</dbReference>
<comment type="caution">
    <text evidence="7">The sequence shown here is derived from an EMBL/GenBank/DDBJ whole genome shotgun (WGS) entry which is preliminary data.</text>
</comment>
<dbReference type="Proteomes" id="UP000270342">
    <property type="component" value="Unassembled WGS sequence"/>
</dbReference>
<keyword evidence="5 6" id="KW-0472">Membrane</keyword>
<dbReference type="GO" id="GO:0015658">
    <property type="term" value="F:branched-chain amino acid transmembrane transporter activity"/>
    <property type="evidence" value="ECO:0007669"/>
    <property type="project" value="InterPro"/>
</dbReference>
<dbReference type="AlphaFoldDB" id="A0A494Y8C5"/>
<evidence type="ECO:0000256" key="1">
    <source>
        <dbReference type="ARBA" id="ARBA00004651"/>
    </source>
</evidence>
<feature type="transmembrane region" description="Helical" evidence="6">
    <location>
        <begin position="379"/>
        <end position="396"/>
    </location>
</feature>
<gene>
    <name evidence="7" type="ORF">D7S86_09360</name>
</gene>
<proteinExistence type="predicted"/>
<comment type="subcellular location">
    <subcellularLocation>
        <location evidence="1">Cell membrane</location>
        <topology evidence="1">Multi-pass membrane protein</topology>
    </subcellularLocation>
</comment>
<evidence type="ECO:0000313" key="7">
    <source>
        <dbReference type="EMBL" id="RKP56566.1"/>
    </source>
</evidence>
<dbReference type="CDD" id="cd06581">
    <property type="entry name" value="TM_PBP1_LivM_like"/>
    <property type="match status" value="1"/>
</dbReference>
<evidence type="ECO:0000256" key="6">
    <source>
        <dbReference type="SAM" id="Phobius"/>
    </source>
</evidence>
<dbReference type="GO" id="GO:0005886">
    <property type="term" value="C:plasma membrane"/>
    <property type="evidence" value="ECO:0007669"/>
    <property type="project" value="UniProtKB-SubCell"/>
</dbReference>
<organism evidence="7 8">
    <name type="scientific">Pararobbsia silviterrae</name>
    <dbReference type="NCBI Taxonomy" id="1792498"/>
    <lineage>
        <taxon>Bacteria</taxon>
        <taxon>Pseudomonadati</taxon>
        <taxon>Pseudomonadota</taxon>
        <taxon>Betaproteobacteria</taxon>
        <taxon>Burkholderiales</taxon>
        <taxon>Burkholderiaceae</taxon>
        <taxon>Pararobbsia</taxon>
    </lineage>
</organism>
<dbReference type="PANTHER" id="PTHR30482:SF17">
    <property type="entry name" value="ABC TRANSPORTER ATP-BINDING PROTEIN"/>
    <property type="match status" value="1"/>
</dbReference>
<dbReference type="RefSeq" id="WP_121085681.1">
    <property type="nucleotide sequence ID" value="NZ_RBZU01000003.1"/>
</dbReference>
<name>A0A494Y8C5_9BURK</name>
<feature type="transmembrane region" description="Helical" evidence="6">
    <location>
        <begin position="329"/>
        <end position="350"/>
    </location>
</feature>
<feature type="transmembrane region" description="Helical" evidence="6">
    <location>
        <begin position="211"/>
        <end position="230"/>
    </location>
</feature>
<evidence type="ECO:0000256" key="3">
    <source>
        <dbReference type="ARBA" id="ARBA00022692"/>
    </source>
</evidence>
<evidence type="ECO:0000256" key="4">
    <source>
        <dbReference type="ARBA" id="ARBA00022989"/>
    </source>
</evidence>
<feature type="transmembrane region" description="Helical" evidence="6">
    <location>
        <begin position="60"/>
        <end position="77"/>
    </location>
</feature>
<feature type="transmembrane region" description="Helical" evidence="6">
    <location>
        <begin position="284"/>
        <end position="308"/>
    </location>
</feature>
<accession>A0A494Y8C5</accession>
<dbReference type="InterPro" id="IPR001851">
    <property type="entry name" value="ABC_transp_permease"/>
</dbReference>
<feature type="transmembrane region" description="Helical" evidence="6">
    <location>
        <begin position="36"/>
        <end position="54"/>
    </location>
</feature>
<feature type="transmembrane region" description="Helical" evidence="6">
    <location>
        <begin position="6"/>
        <end position="24"/>
    </location>
</feature>
<feature type="transmembrane region" description="Helical" evidence="6">
    <location>
        <begin position="89"/>
        <end position="108"/>
    </location>
</feature>
<feature type="transmembrane region" description="Helical" evidence="6">
    <location>
        <begin position="162"/>
        <end position="180"/>
    </location>
</feature>
<protein>
    <submittedName>
        <fullName evidence="7">Branched-chain amino acid ABC transporter permease</fullName>
    </submittedName>
</protein>
<dbReference type="PANTHER" id="PTHR30482">
    <property type="entry name" value="HIGH-AFFINITY BRANCHED-CHAIN AMINO ACID TRANSPORT SYSTEM PERMEASE"/>
    <property type="match status" value="1"/>
</dbReference>
<keyword evidence="3 6" id="KW-0812">Transmembrane</keyword>
<reference evidence="7 8" key="1">
    <citation type="submission" date="2018-10" db="EMBL/GenBank/DDBJ databases">
        <title>Robbsia sp. DHC34, isolated from soil.</title>
        <authorList>
            <person name="Gao Z.-H."/>
            <person name="Qiu L.-H."/>
        </authorList>
    </citation>
    <scope>NUCLEOTIDE SEQUENCE [LARGE SCALE GENOMIC DNA]</scope>
    <source>
        <strain evidence="7 8">DHC34</strain>
    </source>
</reference>
<sequence length="418" mass="44551">MNTRSIVGAWVVTLAVLVIVPLMLAPSQVGAMSQMLIAALFALAFSLLIGQGGMLSFGHAAYFAIGCFATVHAMDAVDKGSLVLPTPLMPIVGGVAALIVGIVAGYFATLRSGVYFSMVTLAIAELLHTIAPNLKELFGGETGVSSMRQPWGAIGFGQEIQVYYLVLVWVALAALAMFLFTRTAFGRLTVALRENERRVAFLGYNVHRTKIVVFALSAMFSGIAGGLLALTNESANYLLFDLSYSANVLLYSFIGGTAFFFGPAAGAAVMTVFGYAVSEMTHQWLLYQGLVFVAVMMYAPSGLAGFVVTHVRQIARGEGRDLRTRACMCAFSIVIAACLVFLCELAGAAFSRDYKAKIARDGIWDPVSIFGHGWAPDHALVWVVPVLAIVACGWALHRITRAVPARLALATLQEGGNS</sequence>
<keyword evidence="8" id="KW-1185">Reference proteome</keyword>
<evidence type="ECO:0000313" key="8">
    <source>
        <dbReference type="Proteomes" id="UP000270342"/>
    </source>
</evidence>
<evidence type="ECO:0000256" key="5">
    <source>
        <dbReference type="ARBA" id="ARBA00023136"/>
    </source>
</evidence>